<evidence type="ECO:0000313" key="1">
    <source>
        <dbReference type="EMBL" id="KAK4024933.1"/>
    </source>
</evidence>
<dbReference type="PANTHER" id="PTHR22922:SF19">
    <property type="entry name" value="CAPRIN HOMOLOG"/>
    <property type="match status" value="1"/>
</dbReference>
<dbReference type="EMBL" id="JAOYFB010000037">
    <property type="protein sequence ID" value="KAK4024933.1"/>
    <property type="molecule type" value="Genomic_DNA"/>
</dbReference>
<name>A0ABR0AII2_9CRUS</name>
<sequence>MEWDWKSRDKKDNAFRAVDITLEWLQQLVERLSRGLASNRYGKNLLRPIFSSTNAGDMRKSYQETAVTAEAIENGIRLFIHIPIFEFTRALTLYHQPGLPQYLATSPAQQTFIELSTEMVGPFHPTKKSICPISRAVSRKNNKGTCSVVIFLADNHGIQDDCTVLVSPWTGQDAIYLGHRRWGLSATNTTRLVVTCLRQTTGPQS</sequence>
<protein>
    <submittedName>
        <fullName evidence="1">Uncharacterized protein</fullName>
    </submittedName>
</protein>
<dbReference type="Proteomes" id="UP001234178">
    <property type="component" value="Unassembled WGS sequence"/>
</dbReference>
<dbReference type="InterPro" id="IPR028816">
    <property type="entry name" value="Caprin"/>
</dbReference>
<accession>A0ABR0AII2</accession>
<reference evidence="1 2" key="1">
    <citation type="journal article" date="2023" name="Nucleic Acids Res.">
        <title>The hologenome of Daphnia magna reveals possible DNA methylation and microbiome-mediated evolution of the host genome.</title>
        <authorList>
            <person name="Chaturvedi A."/>
            <person name="Li X."/>
            <person name="Dhandapani V."/>
            <person name="Marshall H."/>
            <person name="Kissane S."/>
            <person name="Cuenca-Cambronero M."/>
            <person name="Asole G."/>
            <person name="Calvet F."/>
            <person name="Ruiz-Romero M."/>
            <person name="Marangio P."/>
            <person name="Guigo R."/>
            <person name="Rago D."/>
            <person name="Mirbahai L."/>
            <person name="Eastwood N."/>
            <person name="Colbourne J.K."/>
            <person name="Zhou J."/>
            <person name="Mallon E."/>
            <person name="Orsini L."/>
        </authorList>
    </citation>
    <scope>NUCLEOTIDE SEQUENCE [LARGE SCALE GENOMIC DNA]</scope>
    <source>
        <strain evidence="1">LRV0_1</strain>
    </source>
</reference>
<comment type="caution">
    <text evidence="1">The sequence shown here is derived from an EMBL/GenBank/DDBJ whole genome shotgun (WGS) entry which is preliminary data.</text>
</comment>
<proteinExistence type="predicted"/>
<evidence type="ECO:0000313" key="2">
    <source>
        <dbReference type="Proteomes" id="UP001234178"/>
    </source>
</evidence>
<dbReference type="PANTHER" id="PTHR22922">
    <property type="entry name" value="GPI-ANCHORED PROTEIN P137"/>
    <property type="match status" value="1"/>
</dbReference>
<keyword evidence="2" id="KW-1185">Reference proteome</keyword>
<gene>
    <name evidence="1" type="ORF">OUZ56_010425</name>
</gene>
<organism evidence="1 2">
    <name type="scientific">Daphnia magna</name>
    <dbReference type="NCBI Taxonomy" id="35525"/>
    <lineage>
        <taxon>Eukaryota</taxon>
        <taxon>Metazoa</taxon>
        <taxon>Ecdysozoa</taxon>
        <taxon>Arthropoda</taxon>
        <taxon>Crustacea</taxon>
        <taxon>Branchiopoda</taxon>
        <taxon>Diplostraca</taxon>
        <taxon>Cladocera</taxon>
        <taxon>Anomopoda</taxon>
        <taxon>Daphniidae</taxon>
        <taxon>Daphnia</taxon>
    </lineage>
</organism>